<dbReference type="PATRIC" id="fig|1390371.3.peg.3620"/>
<dbReference type="Gene3D" id="2.40.10.270">
    <property type="entry name" value="Bacteriophage SPP1 head-tail adaptor protein"/>
    <property type="match status" value="1"/>
</dbReference>
<name>U1UN92_9PSED</name>
<evidence type="ECO:0000313" key="1">
    <source>
        <dbReference type="EMBL" id="ERH56527.1"/>
    </source>
</evidence>
<dbReference type="EMBL" id="AVQG01000023">
    <property type="protein sequence ID" value="ERH56527.1"/>
    <property type="molecule type" value="Genomic_DNA"/>
</dbReference>
<dbReference type="InterPro" id="IPR008767">
    <property type="entry name" value="Phage_SPP1_head-tail_adaptor"/>
</dbReference>
<dbReference type="Pfam" id="PF05521">
    <property type="entry name" value="Phage_HCP"/>
    <property type="match status" value="1"/>
</dbReference>
<gene>
    <name evidence="1" type="ORF">O204_05510</name>
</gene>
<dbReference type="InterPro" id="IPR038666">
    <property type="entry name" value="SSP1_head-tail_sf"/>
</dbReference>
<evidence type="ECO:0008006" key="3">
    <source>
        <dbReference type="Google" id="ProtNLM"/>
    </source>
</evidence>
<evidence type="ECO:0000313" key="2">
    <source>
        <dbReference type="Proteomes" id="UP000016504"/>
    </source>
</evidence>
<accession>U1UN92</accession>
<proteinExistence type="predicted"/>
<dbReference type="RefSeq" id="WP_021492496.1">
    <property type="nucleotide sequence ID" value="NZ_AVQG01000023.1"/>
</dbReference>
<comment type="caution">
    <text evidence="1">The sequence shown here is derived from an EMBL/GenBank/DDBJ whole genome shotgun (WGS) entry which is preliminary data.</text>
</comment>
<protein>
    <recommendedName>
        <fullName evidence="3">Head-tail adaptor protein</fullName>
    </recommendedName>
</protein>
<organism evidence="1 2">
    <name type="scientific">Pseudomonas simiae</name>
    <dbReference type="NCBI Taxonomy" id="321846"/>
    <lineage>
        <taxon>Bacteria</taxon>
        <taxon>Pseudomonadati</taxon>
        <taxon>Pseudomonadota</taxon>
        <taxon>Gammaproteobacteria</taxon>
        <taxon>Pseudomonadales</taxon>
        <taxon>Pseudomonadaceae</taxon>
        <taxon>Pseudomonas</taxon>
    </lineage>
</organism>
<reference evidence="1 2" key="1">
    <citation type="submission" date="2013-08" db="EMBL/GenBank/DDBJ databases">
        <title>Biodegradation of aromatic compounds in biofilm forming Pseudomonas isolated from sewage sludge.</title>
        <authorList>
            <person name="Qureshi A."/>
            <person name="Ghosh S."/>
            <person name="Khardenavis A.A."/>
            <person name="Kapley A."/>
            <person name="Purohit H.J."/>
        </authorList>
    </citation>
    <scope>NUCLEOTIDE SEQUENCE [LARGE SCALE GENOMIC DNA]</scope>
    <source>
        <strain evidence="1 2">EGD-AQ6</strain>
    </source>
</reference>
<sequence>MKHPAAGERDKRIEIRVRNDKPENDADLVSGYTSVGRRWALLEPLGTLLVHSGIQVGKKITHRLTFKRLPGIDDRHEVVLGKRLFRVVGVGDVNESGIDTVLEVEEITGNPASASSMPKRDIYDE</sequence>
<dbReference type="AlphaFoldDB" id="U1UN92"/>
<dbReference type="Proteomes" id="UP000016504">
    <property type="component" value="Unassembled WGS sequence"/>
</dbReference>